<dbReference type="KEGG" id="ptw:TUM18999_24700"/>
<feature type="region of interest" description="Disordered" evidence="1">
    <location>
        <begin position="1"/>
        <end position="30"/>
    </location>
</feature>
<feature type="compositionally biased region" description="Basic and acidic residues" evidence="1">
    <location>
        <begin position="1"/>
        <end position="25"/>
    </location>
</feature>
<protein>
    <submittedName>
        <fullName evidence="2">Uncharacterized protein</fullName>
    </submittedName>
</protein>
<accession>A0A6J4E4L3</accession>
<dbReference type="Proteomes" id="UP000509383">
    <property type="component" value="Chromosome"/>
</dbReference>
<sequence>MDGPLRRAMDGPLRRAPETMMERGKSGFSQTRMEGQAFLVPFWATEKRDSPGKAKQKPSAKLGNRLGQNLLATLNADRALQIAQATAASSCVLHERPRCAYSQSLDSAGLAPDAFLARRLQWIAG</sequence>
<gene>
    <name evidence="2" type="ORF">TUM18999_24700</name>
</gene>
<reference evidence="2 3" key="1">
    <citation type="submission" date="2020-05" db="EMBL/GenBank/DDBJ databases">
        <title>Characterization of novel class B3 metallo-beta-lactamase from novel Pseudomonas species.</title>
        <authorList>
            <person name="Yamada K."/>
            <person name="Aoki K."/>
            <person name="Ishii Y."/>
        </authorList>
    </citation>
    <scope>NUCLEOTIDE SEQUENCE [LARGE SCALE GENOMIC DNA]</scope>
    <source>
        <strain evidence="2 3">TUM18999</strain>
    </source>
</reference>
<name>A0A6J4E4L3_9PSED</name>
<proteinExistence type="predicted"/>
<dbReference type="AlphaFoldDB" id="A0A6J4E4L3"/>
<dbReference type="RefSeq" id="WP_173179740.1">
    <property type="nucleotide sequence ID" value="NZ_AP023189.1"/>
</dbReference>
<dbReference type="EMBL" id="AP023189">
    <property type="protein sequence ID" value="BCG24279.1"/>
    <property type="molecule type" value="Genomic_DNA"/>
</dbReference>
<organism evidence="2 3">
    <name type="scientific">Pseudomonas tohonis</name>
    <dbReference type="NCBI Taxonomy" id="2725477"/>
    <lineage>
        <taxon>Bacteria</taxon>
        <taxon>Pseudomonadati</taxon>
        <taxon>Pseudomonadota</taxon>
        <taxon>Gammaproteobacteria</taxon>
        <taxon>Pseudomonadales</taxon>
        <taxon>Pseudomonadaceae</taxon>
        <taxon>Pseudomonas</taxon>
    </lineage>
</organism>
<evidence type="ECO:0000256" key="1">
    <source>
        <dbReference type="SAM" id="MobiDB-lite"/>
    </source>
</evidence>
<evidence type="ECO:0000313" key="2">
    <source>
        <dbReference type="EMBL" id="BCG24279.1"/>
    </source>
</evidence>
<evidence type="ECO:0000313" key="3">
    <source>
        <dbReference type="Proteomes" id="UP000509383"/>
    </source>
</evidence>